<dbReference type="Proteomes" id="UP000002039">
    <property type="component" value="Unassembled WGS sequence"/>
</dbReference>
<name>A0ABX2W0M5_AJEDR</name>
<sequence>MQCRQVVILVRDYIRAFSQREDEETAGFCRLNSAEAQAGLRHAIREKLQIELLRVTVLRIKLFSDFSLNDHTESYITVLTEGGGGVTTAVGETGNRLNMNELTGREDNTSLQDTVTTTTATREAGEGDVIMKAVLPRLSDTTVFTFNLAFLTATEAAAAS</sequence>
<dbReference type="EMBL" id="EQ999984">
    <property type="protein sequence ID" value="OAT02936.1"/>
    <property type="molecule type" value="Genomic_DNA"/>
</dbReference>
<organism evidence="1 2">
    <name type="scientific">Ajellomyces dermatitidis (strain ER-3 / ATCC MYA-2586)</name>
    <name type="common">Blastomyces dermatitidis</name>
    <dbReference type="NCBI Taxonomy" id="559297"/>
    <lineage>
        <taxon>Eukaryota</taxon>
        <taxon>Fungi</taxon>
        <taxon>Dikarya</taxon>
        <taxon>Ascomycota</taxon>
        <taxon>Pezizomycotina</taxon>
        <taxon>Eurotiomycetes</taxon>
        <taxon>Eurotiomycetidae</taxon>
        <taxon>Onygenales</taxon>
        <taxon>Ajellomycetaceae</taxon>
        <taxon>Blastomyces</taxon>
    </lineage>
</organism>
<evidence type="ECO:0000313" key="2">
    <source>
        <dbReference type="Proteomes" id="UP000002039"/>
    </source>
</evidence>
<dbReference type="GeneID" id="69032734"/>
<keyword evidence="2" id="KW-1185">Reference proteome</keyword>
<proteinExistence type="predicted"/>
<gene>
    <name evidence="1" type="ORF">BDCG_17842</name>
</gene>
<protein>
    <submittedName>
        <fullName evidence="1">Uncharacterized protein</fullName>
    </submittedName>
</protein>
<evidence type="ECO:0000313" key="1">
    <source>
        <dbReference type="EMBL" id="OAT02936.1"/>
    </source>
</evidence>
<accession>A0ABX2W0M5</accession>
<reference evidence="2" key="1">
    <citation type="journal article" date="2015" name="PLoS Genet.">
        <title>The dynamic genome and transcriptome of the human fungal pathogen Blastomyces and close relative Emmonsia.</title>
        <authorList>
            <person name="Munoz J.F."/>
            <person name="Gauthier G.M."/>
            <person name="Desjardins C.A."/>
            <person name="Gallo J.E."/>
            <person name="Holder J."/>
            <person name="Sullivan T.D."/>
            <person name="Marty A.J."/>
            <person name="Carmen J.C."/>
            <person name="Chen Z."/>
            <person name="Ding L."/>
            <person name="Gujja S."/>
            <person name="Magrini V."/>
            <person name="Misas E."/>
            <person name="Mitreva M."/>
            <person name="Priest M."/>
            <person name="Saif S."/>
            <person name="Whiston E.A."/>
            <person name="Young S."/>
            <person name="Zeng Q."/>
            <person name="Goldman W.E."/>
            <person name="Mardis E.R."/>
            <person name="Taylor J.W."/>
            <person name="McEwen J.G."/>
            <person name="Clay O.K."/>
            <person name="Klein B.S."/>
            <person name="Cuomo C.A."/>
        </authorList>
    </citation>
    <scope>NUCLEOTIDE SEQUENCE [LARGE SCALE GENOMIC DNA]</scope>
    <source>
        <strain evidence="2">ER-3 / ATCC MYA-2586</strain>
    </source>
</reference>
<dbReference type="RefSeq" id="XP_045282663.1">
    <property type="nucleotide sequence ID" value="XM_045426894.1"/>
</dbReference>